<organism evidence="2 3">
    <name type="scientific">Maritalea porphyrae</name>
    <dbReference type="NCBI Taxonomy" id="880732"/>
    <lineage>
        <taxon>Bacteria</taxon>
        <taxon>Pseudomonadati</taxon>
        <taxon>Pseudomonadota</taxon>
        <taxon>Alphaproteobacteria</taxon>
        <taxon>Hyphomicrobiales</taxon>
        <taxon>Devosiaceae</taxon>
        <taxon>Maritalea</taxon>
    </lineage>
</organism>
<dbReference type="RefSeq" id="WP_284362304.1">
    <property type="nucleotide sequence ID" value="NZ_BSNI01000002.1"/>
</dbReference>
<reference evidence="2" key="1">
    <citation type="journal article" date="2014" name="Int. J. Syst. Evol. Microbiol.">
        <title>Complete genome of a new Firmicutes species belonging to the dominant human colonic microbiota ('Ruminococcus bicirculans') reveals two chromosomes and a selective capacity to utilize plant glucans.</title>
        <authorList>
            <consortium name="NISC Comparative Sequencing Program"/>
            <person name="Wegmann U."/>
            <person name="Louis P."/>
            <person name="Goesmann A."/>
            <person name="Henrissat B."/>
            <person name="Duncan S.H."/>
            <person name="Flint H.J."/>
        </authorList>
    </citation>
    <scope>NUCLEOTIDE SEQUENCE</scope>
    <source>
        <strain evidence="2">NBRC 107169</strain>
    </source>
</reference>
<keyword evidence="1" id="KW-1133">Transmembrane helix</keyword>
<sequence length="111" mass="11970">MAEEKLRVRDLLPAVGFSGFAVVLGFVGYMRAPELGEMAVVFPPWVDSNIVVQSIVRSGAQFISPARMPNVFVIRLQSDEVKSRLRESGAVFFAAATGICGPVSKTILIGE</sequence>
<protein>
    <submittedName>
        <fullName evidence="2">Uncharacterized protein</fullName>
    </submittedName>
</protein>
<keyword evidence="1" id="KW-0812">Transmembrane</keyword>
<dbReference type="EMBL" id="BSNI01000002">
    <property type="protein sequence ID" value="GLQ16629.1"/>
    <property type="molecule type" value="Genomic_DNA"/>
</dbReference>
<gene>
    <name evidence="2" type="ORF">GCM10007879_08780</name>
</gene>
<keyword evidence="3" id="KW-1185">Reference proteome</keyword>
<keyword evidence="1" id="KW-0472">Membrane</keyword>
<evidence type="ECO:0000256" key="1">
    <source>
        <dbReference type="SAM" id="Phobius"/>
    </source>
</evidence>
<feature type="transmembrane region" description="Helical" evidence="1">
    <location>
        <begin position="12"/>
        <end position="30"/>
    </location>
</feature>
<evidence type="ECO:0000313" key="2">
    <source>
        <dbReference type="EMBL" id="GLQ16629.1"/>
    </source>
</evidence>
<accession>A0ABQ5UP42</accession>
<name>A0ABQ5UP42_9HYPH</name>
<proteinExistence type="predicted"/>
<comment type="caution">
    <text evidence="2">The sequence shown here is derived from an EMBL/GenBank/DDBJ whole genome shotgun (WGS) entry which is preliminary data.</text>
</comment>
<dbReference type="Proteomes" id="UP001161405">
    <property type="component" value="Unassembled WGS sequence"/>
</dbReference>
<evidence type="ECO:0000313" key="3">
    <source>
        <dbReference type="Proteomes" id="UP001161405"/>
    </source>
</evidence>
<reference evidence="2" key="2">
    <citation type="submission" date="2023-01" db="EMBL/GenBank/DDBJ databases">
        <title>Draft genome sequence of Maritalea porphyrae strain NBRC 107169.</title>
        <authorList>
            <person name="Sun Q."/>
            <person name="Mori K."/>
        </authorList>
    </citation>
    <scope>NUCLEOTIDE SEQUENCE</scope>
    <source>
        <strain evidence="2">NBRC 107169</strain>
    </source>
</reference>